<dbReference type="Pfam" id="PF00520">
    <property type="entry name" value="Ion_trans"/>
    <property type="match status" value="1"/>
</dbReference>
<evidence type="ECO:0000313" key="8">
    <source>
        <dbReference type="EMBL" id="TNY21199.1"/>
    </source>
</evidence>
<reference evidence="8 9" key="1">
    <citation type="submission" date="2019-03" db="EMBL/GenBank/DDBJ databases">
        <title>Rhodosporidium diobovatum UCD-FST 08-225 genome sequencing, assembly, and annotation.</title>
        <authorList>
            <person name="Fakankun I.U."/>
            <person name="Fristensky B."/>
            <person name="Levin D.B."/>
        </authorList>
    </citation>
    <scope>NUCLEOTIDE SEQUENCE [LARGE SCALE GENOMIC DNA]</scope>
    <source>
        <strain evidence="8 9">UCD-FST 08-225</strain>
    </source>
</reference>
<feature type="transmembrane region" description="Helical" evidence="6">
    <location>
        <begin position="115"/>
        <end position="134"/>
    </location>
</feature>
<evidence type="ECO:0000256" key="1">
    <source>
        <dbReference type="ARBA" id="ARBA00004141"/>
    </source>
</evidence>
<comment type="subcellular location">
    <subcellularLocation>
        <location evidence="1">Membrane</location>
        <topology evidence="1">Multi-pass membrane protein</topology>
    </subcellularLocation>
</comment>
<dbReference type="InterPro" id="IPR005821">
    <property type="entry name" value="Ion_trans_dom"/>
</dbReference>
<sequence>MSSPLLSPSRTPPPGATRLSDYDDGSSSHRTPHFISRTEAIRGAANRVLFSQFYIFLYLSMAIISLATVVLSATSECPTLAFYILEIGINVTLIAEVTIRLLAFGSQFWQSYWNALDLAITLFCAVTLVVIFFSGCSAKGEEVFDTFLLVARNLFQFGRLALVLRKSGKSVFARPAPIDLSAARAYSLDLDLDDEEALSTERRAMGGDLEAQRKQARRTGGPEARGFLLDSDDED</sequence>
<dbReference type="SUPFAM" id="SSF81324">
    <property type="entry name" value="Voltage-gated potassium channels"/>
    <property type="match status" value="1"/>
</dbReference>
<gene>
    <name evidence="8" type="ORF">DMC30DRAFT_416222</name>
</gene>
<comment type="caution">
    <text evidence="8">The sequence shown here is derived from an EMBL/GenBank/DDBJ whole genome shotgun (WGS) entry which is preliminary data.</text>
</comment>
<feature type="compositionally biased region" description="Basic and acidic residues" evidence="5">
    <location>
        <begin position="203"/>
        <end position="213"/>
    </location>
</feature>
<keyword evidence="3 6" id="KW-1133">Transmembrane helix</keyword>
<dbReference type="Proteomes" id="UP000311382">
    <property type="component" value="Unassembled WGS sequence"/>
</dbReference>
<dbReference type="InterPro" id="IPR027359">
    <property type="entry name" value="Volt_channel_dom_sf"/>
</dbReference>
<dbReference type="Gene3D" id="1.20.120.350">
    <property type="entry name" value="Voltage-gated potassium channels. Chain C"/>
    <property type="match status" value="1"/>
</dbReference>
<protein>
    <recommendedName>
        <fullName evidence="7">Ion transport domain-containing protein</fullName>
    </recommendedName>
</protein>
<evidence type="ECO:0000256" key="3">
    <source>
        <dbReference type="ARBA" id="ARBA00022989"/>
    </source>
</evidence>
<proteinExistence type="predicted"/>
<evidence type="ECO:0000256" key="6">
    <source>
        <dbReference type="SAM" id="Phobius"/>
    </source>
</evidence>
<keyword evidence="9" id="KW-1185">Reference proteome</keyword>
<dbReference type="PANTHER" id="PTHR38483:SF1">
    <property type="entry name" value="ION TRANSPORT DOMAIN-CONTAINING PROTEIN"/>
    <property type="match status" value="1"/>
</dbReference>
<accession>A0A5C5FY40</accession>
<evidence type="ECO:0000259" key="7">
    <source>
        <dbReference type="Pfam" id="PF00520"/>
    </source>
</evidence>
<dbReference type="STRING" id="5288.A0A5C5FY40"/>
<dbReference type="PANTHER" id="PTHR38483">
    <property type="entry name" value="CHROMOSOME 1, WHOLE GENOME SHOTGUN SEQUENCE"/>
    <property type="match status" value="1"/>
</dbReference>
<feature type="region of interest" description="Disordered" evidence="5">
    <location>
        <begin position="1"/>
        <end position="31"/>
    </location>
</feature>
<feature type="transmembrane region" description="Helical" evidence="6">
    <location>
        <begin position="53"/>
        <end position="74"/>
    </location>
</feature>
<dbReference type="AlphaFoldDB" id="A0A5C5FY40"/>
<feature type="domain" description="Ion transport" evidence="7">
    <location>
        <begin position="55"/>
        <end position="164"/>
    </location>
</feature>
<dbReference type="GO" id="GO:0016020">
    <property type="term" value="C:membrane"/>
    <property type="evidence" value="ECO:0007669"/>
    <property type="project" value="UniProtKB-SubCell"/>
</dbReference>
<dbReference type="GO" id="GO:0005216">
    <property type="term" value="F:monoatomic ion channel activity"/>
    <property type="evidence" value="ECO:0007669"/>
    <property type="project" value="InterPro"/>
</dbReference>
<keyword evidence="2 6" id="KW-0812">Transmembrane</keyword>
<feature type="transmembrane region" description="Helical" evidence="6">
    <location>
        <begin position="80"/>
        <end position="103"/>
    </location>
</feature>
<evidence type="ECO:0000256" key="2">
    <source>
        <dbReference type="ARBA" id="ARBA00022692"/>
    </source>
</evidence>
<dbReference type="OrthoDB" id="429183at2759"/>
<evidence type="ECO:0000256" key="4">
    <source>
        <dbReference type="ARBA" id="ARBA00023136"/>
    </source>
</evidence>
<dbReference type="EMBL" id="SOZI01000048">
    <property type="protein sequence ID" value="TNY21199.1"/>
    <property type="molecule type" value="Genomic_DNA"/>
</dbReference>
<organism evidence="8 9">
    <name type="scientific">Rhodotorula diobovata</name>
    <dbReference type="NCBI Taxonomy" id="5288"/>
    <lineage>
        <taxon>Eukaryota</taxon>
        <taxon>Fungi</taxon>
        <taxon>Dikarya</taxon>
        <taxon>Basidiomycota</taxon>
        <taxon>Pucciniomycotina</taxon>
        <taxon>Microbotryomycetes</taxon>
        <taxon>Sporidiobolales</taxon>
        <taxon>Sporidiobolaceae</taxon>
        <taxon>Rhodotorula</taxon>
    </lineage>
</organism>
<keyword evidence="4 6" id="KW-0472">Membrane</keyword>
<feature type="region of interest" description="Disordered" evidence="5">
    <location>
        <begin position="203"/>
        <end position="235"/>
    </location>
</feature>
<name>A0A5C5FY40_9BASI</name>
<evidence type="ECO:0000313" key="9">
    <source>
        <dbReference type="Proteomes" id="UP000311382"/>
    </source>
</evidence>
<evidence type="ECO:0000256" key="5">
    <source>
        <dbReference type="SAM" id="MobiDB-lite"/>
    </source>
</evidence>